<dbReference type="AlphaFoldDB" id="A0A916W7X2"/>
<dbReference type="SUPFAM" id="SSF56176">
    <property type="entry name" value="FAD-binding/transporter-associated domain-like"/>
    <property type="match status" value="1"/>
</dbReference>
<dbReference type="EMBL" id="BMIF01000009">
    <property type="protein sequence ID" value="GGA74240.1"/>
    <property type="molecule type" value="Genomic_DNA"/>
</dbReference>
<evidence type="ECO:0000256" key="2">
    <source>
        <dbReference type="ARBA" id="ARBA00022827"/>
    </source>
</evidence>
<name>A0A916W7X2_9HYPH</name>
<gene>
    <name evidence="4" type="ORF">GCM10011385_30320</name>
</gene>
<dbReference type="GO" id="GO:0003824">
    <property type="term" value="F:catalytic activity"/>
    <property type="evidence" value="ECO:0007669"/>
    <property type="project" value="InterPro"/>
</dbReference>
<reference evidence="4" key="1">
    <citation type="journal article" date="2014" name="Int. J. Syst. Evol. Microbiol.">
        <title>Complete genome sequence of Corynebacterium casei LMG S-19264T (=DSM 44701T), isolated from a smear-ripened cheese.</title>
        <authorList>
            <consortium name="US DOE Joint Genome Institute (JGI-PGF)"/>
            <person name="Walter F."/>
            <person name="Albersmeier A."/>
            <person name="Kalinowski J."/>
            <person name="Ruckert C."/>
        </authorList>
    </citation>
    <scope>NUCLEOTIDE SEQUENCE</scope>
    <source>
        <strain evidence="4">CGMCC 1.15320</strain>
    </source>
</reference>
<dbReference type="InterPro" id="IPR016164">
    <property type="entry name" value="FAD-linked_Oxase-like_C"/>
</dbReference>
<dbReference type="InterPro" id="IPR016166">
    <property type="entry name" value="FAD-bd_PCMH"/>
</dbReference>
<organism evidence="4 5">
    <name type="scientific">Nitratireductor aestuarii</name>
    <dbReference type="NCBI Taxonomy" id="1735103"/>
    <lineage>
        <taxon>Bacteria</taxon>
        <taxon>Pseudomonadati</taxon>
        <taxon>Pseudomonadota</taxon>
        <taxon>Alphaproteobacteria</taxon>
        <taxon>Hyphomicrobiales</taxon>
        <taxon>Phyllobacteriaceae</taxon>
        <taxon>Nitratireductor</taxon>
    </lineage>
</organism>
<dbReference type="NCBIfam" id="NF008439">
    <property type="entry name" value="PRK11282.1"/>
    <property type="match status" value="1"/>
</dbReference>
<evidence type="ECO:0000259" key="3">
    <source>
        <dbReference type="PROSITE" id="PS51387"/>
    </source>
</evidence>
<sequence length="410" mass="44183">MAETQLFTPTTPEEVLETVRWAVAEETPLEIVGQRSKRSIGRPVEANHLLDLSKLTGITLYEPEELVLSARAGTPISEIEALLAANNQQFAFEPMDYGPLLGTEAGRGTIGGTLNANLSGPRRLKAGAARDHILGISAVSGRGETFKSGGRVVKNVTGYDLSKGLAGSWGTLSVVTDVTFKVLPAPETEKTLLLNGLDDHQAAEAMAEAMGSSAEVSGAAHLPEGVIAKFLDRALVGGPKTALRIEGVAPSVEYRVDHLTRLLRSHGVGDVLEAEQSCALWREIRDCHPFCDGTPSPVWRVSVAPMMGPRLVDTFRRAAGANAYYDWQGGLIWMRMESDPEAEVLRKLITHFGGGHATLVRAPESLRRQVDVFHPQPAPLAALSARLKEQFDPRNILNPGRMIQPASPTT</sequence>
<evidence type="ECO:0000313" key="4">
    <source>
        <dbReference type="EMBL" id="GGA74240.1"/>
    </source>
</evidence>
<feature type="domain" description="FAD-binding PCMH-type" evidence="3">
    <location>
        <begin position="1"/>
        <end position="185"/>
    </location>
</feature>
<dbReference type="InterPro" id="IPR036318">
    <property type="entry name" value="FAD-bd_PCMH-like_sf"/>
</dbReference>
<evidence type="ECO:0000256" key="1">
    <source>
        <dbReference type="ARBA" id="ARBA00022630"/>
    </source>
</evidence>
<protein>
    <submittedName>
        <fullName evidence="4">2-hydroxy-acid oxidase</fullName>
    </submittedName>
</protein>
<accession>A0A916W7X2</accession>
<dbReference type="PANTHER" id="PTHR11748">
    <property type="entry name" value="D-LACTATE DEHYDROGENASE"/>
    <property type="match status" value="1"/>
</dbReference>
<dbReference type="InterPro" id="IPR006094">
    <property type="entry name" value="Oxid_FAD_bind_N"/>
</dbReference>
<proteinExistence type="predicted"/>
<dbReference type="InterPro" id="IPR016169">
    <property type="entry name" value="FAD-bd_PCMH_sub2"/>
</dbReference>
<dbReference type="SUPFAM" id="SSF55103">
    <property type="entry name" value="FAD-linked oxidases, C-terminal domain"/>
    <property type="match status" value="1"/>
</dbReference>
<keyword evidence="2" id="KW-0274">FAD</keyword>
<keyword evidence="1" id="KW-0285">Flavoprotein</keyword>
<dbReference type="Pfam" id="PF01565">
    <property type="entry name" value="FAD_binding_4"/>
    <property type="match status" value="1"/>
</dbReference>
<evidence type="ECO:0000313" key="5">
    <source>
        <dbReference type="Proteomes" id="UP000636264"/>
    </source>
</evidence>
<keyword evidence="5" id="KW-1185">Reference proteome</keyword>
<dbReference type="RefSeq" id="WP_188721929.1">
    <property type="nucleotide sequence ID" value="NZ_BMIF01000009.1"/>
</dbReference>
<dbReference type="Gene3D" id="3.30.465.10">
    <property type="match status" value="1"/>
</dbReference>
<comment type="caution">
    <text evidence="4">The sequence shown here is derived from an EMBL/GenBank/DDBJ whole genome shotgun (WGS) entry which is preliminary data.</text>
</comment>
<dbReference type="PANTHER" id="PTHR11748:SF103">
    <property type="entry name" value="GLYCOLATE OXIDASE SUBUNIT GLCE"/>
    <property type="match status" value="1"/>
</dbReference>
<dbReference type="PROSITE" id="PS51387">
    <property type="entry name" value="FAD_PCMH"/>
    <property type="match status" value="1"/>
</dbReference>
<reference evidence="4" key="2">
    <citation type="submission" date="2020-09" db="EMBL/GenBank/DDBJ databases">
        <authorList>
            <person name="Sun Q."/>
            <person name="Zhou Y."/>
        </authorList>
    </citation>
    <scope>NUCLEOTIDE SEQUENCE</scope>
    <source>
        <strain evidence="4">CGMCC 1.15320</strain>
    </source>
</reference>
<dbReference type="GO" id="GO:0071949">
    <property type="term" value="F:FAD binding"/>
    <property type="evidence" value="ECO:0007669"/>
    <property type="project" value="InterPro"/>
</dbReference>
<dbReference type="Proteomes" id="UP000636264">
    <property type="component" value="Unassembled WGS sequence"/>
</dbReference>